<organism evidence="1 2">
    <name type="scientific">Catharanthus roseus</name>
    <name type="common">Madagascar periwinkle</name>
    <name type="synonym">Vinca rosea</name>
    <dbReference type="NCBI Taxonomy" id="4058"/>
    <lineage>
        <taxon>Eukaryota</taxon>
        <taxon>Viridiplantae</taxon>
        <taxon>Streptophyta</taxon>
        <taxon>Embryophyta</taxon>
        <taxon>Tracheophyta</taxon>
        <taxon>Spermatophyta</taxon>
        <taxon>Magnoliopsida</taxon>
        <taxon>eudicotyledons</taxon>
        <taxon>Gunneridae</taxon>
        <taxon>Pentapetalae</taxon>
        <taxon>asterids</taxon>
        <taxon>lamiids</taxon>
        <taxon>Gentianales</taxon>
        <taxon>Apocynaceae</taxon>
        <taxon>Rauvolfioideae</taxon>
        <taxon>Vinceae</taxon>
        <taxon>Catharanthinae</taxon>
        <taxon>Catharanthus</taxon>
    </lineage>
</organism>
<dbReference type="Proteomes" id="UP001060085">
    <property type="component" value="Linkage Group LG03"/>
</dbReference>
<sequence>MLSIILRAIADDSILLECVEEEIICLCRKPLGLSFDCKCVSVDIKAVVETSIEDSLVGTVISFEEDAFKLYNDHAFRLRFSIHKGNKKFKAGCKLQRKNSM</sequence>
<name>A0ACC0BKW4_CATRO</name>
<evidence type="ECO:0000313" key="2">
    <source>
        <dbReference type="Proteomes" id="UP001060085"/>
    </source>
</evidence>
<proteinExistence type="predicted"/>
<evidence type="ECO:0000313" key="1">
    <source>
        <dbReference type="EMBL" id="KAI5673244.1"/>
    </source>
</evidence>
<comment type="caution">
    <text evidence="1">The sequence shown here is derived from an EMBL/GenBank/DDBJ whole genome shotgun (WGS) entry which is preliminary data.</text>
</comment>
<keyword evidence="2" id="KW-1185">Reference proteome</keyword>
<protein>
    <submittedName>
        <fullName evidence="1">Uncharacterized protein</fullName>
    </submittedName>
</protein>
<accession>A0ACC0BKW4</accession>
<reference evidence="2" key="1">
    <citation type="journal article" date="2023" name="Nat. Plants">
        <title>Single-cell RNA sequencing provides a high-resolution roadmap for understanding the multicellular compartmentation of specialized metabolism.</title>
        <authorList>
            <person name="Sun S."/>
            <person name="Shen X."/>
            <person name="Li Y."/>
            <person name="Li Y."/>
            <person name="Wang S."/>
            <person name="Li R."/>
            <person name="Zhang H."/>
            <person name="Shen G."/>
            <person name="Guo B."/>
            <person name="Wei J."/>
            <person name="Xu J."/>
            <person name="St-Pierre B."/>
            <person name="Chen S."/>
            <person name="Sun C."/>
        </authorList>
    </citation>
    <scope>NUCLEOTIDE SEQUENCE [LARGE SCALE GENOMIC DNA]</scope>
</reference>
<gene>
    <name evidence="1" type="ORF">M9H77_13608</name>
</gene>
<dbReference type="EMBL" id="CM044703">
    <property type="protein sequence ID" value="KAI5673244.1"/>
    <property type="molecule type" value="Genomic_DNA"/>
</dbReference>